<feature type="transmembrane region" description="Helical" evidence="1">
    <location>
        <begin position="71"/>
        <end position="89"/>
    </location>
</feature>
<sequence>MRKFVNFSLIFVSAVIIFFIVSPYLFKYMPYSQKTLQKDVDYLISQMKIHYVEDFQNDYIKIYKSMNRYDFYVFLLKRFSSLPGIYFFLPISAKTTNVLPFELRYVNGKYIIINSQCELKNDVELLAVDGVKIEEYFSRFGNGEKQFFARYVFPYLGDILRKKRLKIDIPGENLDISVIELEKFIPLPAIKVVYGKDIAEIFIYSFDFSKGNFHKYIADLEHIANSSIKKVIFDLNYAYEITNDLSGLYTISSFIFENEIFLFDIAIFKYGNKRYEYKNFGKITPNKVNFKNKKVYFLGSVSDPIGKVLVDRTVLYANFKIVELPWTKIKVFIPTAKYMKVK</sequence>
<reference evidence="2 3" key="1">
    <citation type="submission" date="2015-06" db="EMBL/GenBank/DDBJ databases">
        <title>Genome sequencing of Thermotogales isolates from hydrothermal vents.</title>
        <authorList>
            <person name="Haverkamp T.H."/>
            <person name="Kublanov I.V."/>
            <person name="Nesbo C.L."/>
        </authorList>
    </citation>
    <scope>NUCLEOTIDE SEQUENCE [LARGE SCALE GENOMIC DNA]</scope>
    <source>
        <strain evidence="3">ik275mar</strain>
    </source>
</reference>
<proteinExistence type="predicted"/>
<keyword evidence="1" id="KW-0472">Membrane</keyword>
<evidence type="ECO:0008006" key="4">
    <source>
        <dbReference type="Google" id="ProtNLM"/>
    </source>
</evidence>
<gene>
    <name evidence="2" type="ORF">XJ44_00795</name>
</gene>
<dbReference type="RefSeq" id="WP_077197753.1">
    <property type="nucleotide sequence ID" value="NZ_LBFC01000003.1"/>
</dbReference>
<comment type="caution">
    <text evidence="2">The sequence shown here is derived from an EMBL/GenBank/DDBJ whole genome shotgun (WGS) entry which is preliminary data.</text>
</comment>
<accession>A0ABX3IJD0</accession>
<organism evidence="2 3">
    <name type="scientific">Thermosipho affectus</name>
    <dbReference type="NCBI Taxonomy" id="660294"/>
    <lineage>
        <taxon>Bacteria</taxon>
        <taxon>Thermotogati</taxon>
        <taxon>Thermotogota</taxon>
        <taxon>Thermotogae</taxon>
        <taxon>Thermotogales</taxon>
        <taxon>Fervidobacteriaceae</taxon>
        <taxon>Thermosipho</taxon>
    </lineage>
</organism>
<evidence type="ECO:0000313" key="2">
    <source>
        <dbReference type="EMBL" id="ONN27946.1"/>
    </source>
</evidence>
<name>A0ABX3IJD0_9BACT</name>
<keyword evidence="3" id="KW-1185">Reference proteome</keyword>
<feature type="transmembrane region" description="Helical" evidence="1">
    <location>
        <begin position="6"/>
        <end position="26"/>
    </location>
</feature>
<dbReference type="Proteomes" id="UP000242616">
    <property type="component" value="Unassembled WGS sequence"/>
</dbReference>
<dbReference type="EMBL" id="LBFC01000003">
    <property type="protein sequence ID" value="ONN27946.1"/>
    <property type="molecule type" value="Genomic_DNA"/>
</dbReference>
<protein>
    <recommendedName>
        <fullName evidence="4">DUF4857 domain-containing protein</fullName>
    </recommendedName>
</protein>
<evidence type="ECO:0000256" key="1">
    <source>
        <dbReference type="SAM" id="Phobius"/>
    </source>
</evidence>
<keyword evidence="1" id="KW-0812">Transmembrane</keyword>
<keyword evidence="1" id="KW-1133">Transmembrane helix</keyword>
<evidence type="ECO:0000313" key="3">
    <source>
        <dbReference type="Proteomes" id="UP000242616"/>
    </source>
</evidence>